<proteinExistence type="predicted"/>
<reference evidence="1" key="2">
    <citation type="submission" date="2020-08" db="EMBL/GenBank/DDBJ databases">
        <title>Plant Genome Project.</title>
        <authorList>
            <person name="Zhang R.-G."/>
        </authorList>
    </citation>
    <scope>NUCLEOTIDE SEQUENCE</scope>
    <source>
        <strain evidence="1">Huo1</strain>
        <tissue evidence="1">Leaf</tissue>
    </source>
</reference>
<dbReference type="AlphaFoldDB" id="A0A8X9A420"/>
<name>A0A8X9A420_SALSN</name>
<sequence>MLHLLHYGRLESSVCGRGNFDVYGGAQHGTGWSMAALQGIYRCWGEWYRLALLPFGQALLHCGKEADPSGCHLFGSARRTVEDWAATRVDGRAET</sequence>
<accession>A0A8X9A420</accession>
<organism evidence="1">
    <name type="scientific">Salvia splendens</name>
    <name type="common">Scarlet sage</name>
    <dbReference type="NCBI Taxonomy" id="180675"/>
    <lineage>
        <taxon>Eukaryota</taxon>
        <taxon>Viridiplantae</taxon>
        <taxon>Streptophyta</taxon>
        <taxon>Embryophyta</taxon>
        <taxon>Tracheophyta</taxon>
        <taxon>Spermatophyta</taxon>
        <taxon>Magnoliopsida</taxon>
        <taxon>eudicotyledons</taxon>
        <taxon>Gunneridae</taxon>
        <taxon>Pentapetalae</taxon>
        <taxon>asterids</taxon>
        <taxon>lamiids</taxon>
        <taxon>Lamiales</taxon>
        <taxon>Lamiaceae</taxon>
        <taxon>Nepetoideae</taxon>
        <taxon>Mentheae</taxon>
        <taxon>Salviinae</taxon>
        <taxon>Salvia</taxon>
        <taxon>Salvia subgen. Calosphace</taxon>
        <taxon>core Calosphace</taxon>
    </lineage>
</organism>
<keyword evidence="2" id="KW-1185">Reference proteome</keyword>
<comment type="caution">
    <text evidence="1">The sequence shown here is derived from an EMBL/GenBank/DDBJ whole genome shotgun (WGS) entry which is preliminary data.</text>
</comment>
<gene>
    <name evidence="1" type="ORF">SASPL_111879</name>
</gene>
<evidence type="ECO:0000313" key="1">
    <source>
        <dbReference type="EMBL" id="KAG6427633.1"/>
    </source>
</evidence>
<evidence type="ECO:0000313" key="2">
    <source>
        <dbReference type="Proteomes" id="UP000298416"/>
    </source>
</evidence>
<reference evidence="1" key="1">
    <citation type="submission" date="2018-01" db="EMBL/GenBank/DDBJ databases">
        <authorList>
            <person name="Mao J.F."/>
        </authorList>
    </citation>
    <scope>NUCLEOTIDE SEQUENCE</scope>
    <source>
        <strain evidence="1">Huo1</strain>
        <tissue evidence="1">Leaf</tissue>
    </source>
</reference>
<dbReference type="EMBL" id="PNBA02000004">
    <property type="protein sequence ID" value="KAG6427633.1"/>
    <property type="molecule type" value="Genomic_DNA"/>
</dbReference>
<dbReference type="Proteomes" id="UP000298416">
    <property type="component" value="Unassembled WGS sequence"/>
</dbReference>
<protein>
    <submittedName>
        <fullName evidence="1">Uncharacterized protein</fullName>
    </submittedName>
</protein>